<dbReference type="EMBL" id="JAQQAF010000003">
    <property type="protein sequence ID" value="KAJ8500675.1"/>
    <property type="molecule type" value="Genomic_DNA"/>
</dbReference>
<sequence>MAVSRQRRGWLPRIADLKRLAPWQSFHADRVLLPSPDDATPEEIGKRRPKLTAIVCPHRSRFHLALHHLLLLLRQAPLKRVEKPSFGISLRLLLLWM</sequence>
<evidence type="ECO:0000313" key="2">
    <source>
        <dbReference type="Proteomes" id="UP001222027"/>
    </source>
</evidence>
<name>A0AAV8Q4S3_ENSVE</name>
<protein>
    <submittedName>
        <fullName evidence="1">Uncharacterized protein</fullName>
    </submittedName>
</protein>
<dbReference type="Proteomes" id="UP001222027">
    <property type="component" value="Unassembled WGS sequence"/>
</dbReference>
<accession>A0AAV8Q4S3</accession>
<reference evidence="1 2" key="1">
    <citation type="submission" date="2022-12" db="EMBL/GenBank/DDBJ databases">
        <title>Chromosome-scale assembly of the Ensete ventricosum genome.</title>
        <authorList>
            <person name="Dussert Y."/>
            <person name="Stocks J."/>
            <person name="Wendawek A."/>
            <person name="Woldeyes F."/>
            <person name="Nichols R.A."/>
            <person name="Borrell J.S."/>
        </authorList>
    </citation>
    <scope>NUCLEOTIDE SEQUENCE [LARGE SCALE GENOMIC DNA]</scope>
    <source>
        <strain evidence="2">cv. Maze</strain>
        <tissue evidence="1">Seeds</tissue>
    </source>
</reference>
<dbReference type="AlphaFoldDB" id="A0AAV8Q4S3"/>
<proteinExistence type="predicted"/>
<organism evidence="1 2">
    <name type="scientific">Ensete ventricosum</name>
    <name type="common">Abyssinian banana</name>
    <name type="synonym">Musa ensete</name>
    <dbReference type="NCBI Taxonomy" id="4639"/>
    <lineage>
        <taxon>Eukaryota</taxon>
        <taxon>Viridiplantae</taxon>
        <taxon>Streptophyta</taxon>
        <taxon>Embryophyta</taxon>
        <taxon>Tracheophyta</taxon>
        <taxon>Spermatophyta</taxon>
        <taxon>Magnoliopsida</taxon>
        <taxon>Liliopsida</taxon>
        <taxon>Zingiberales</taxon>
        <taxon>Musaceae</taxon>
        <taxon>Ensete</taxon>
    </lineage>
</organism>
<comment type="caution">
    <text evidence="1">The sequence shown here is derived from an EMBL/GenBank/DDBJ whole genome shotgun (WGS) entry which is preliminary data.</text>
</comment>
<gene>
    <name evidence="1" type="ORF">OPV22_011227</name>
</gene>
<keyword evidence="2" id="KW-1185">Reference proteome</keyword>
<evidence type="ECO:0000313" key="1">
    <source>
        <dbReference type="EMBL" id="KAJ8500675.1"/>
    </source>
</evidence>